<dbReference type="Proteomes" id="UP000758603">
    <property type="component" value="Unassembled WGS sequence"/>
</dbReference>
<proteinExistence type="predicted"/>
<dbReference type="AlphaFoldDB" id="A0A9P8RGF0"/>
<organism evidence="1 3">
    <name type="scientific">Truncatella angustata</name>
    <dbReference type="NCBI Taxonomy" id="152316"/>
    <lineage>
        <taxon>Eukaryota</taxon>
        <taxon>Fungi</taxon>
        <taxon>Dikarya</taxon>
        <taxon>Ascomycota</taxon>
        <taxon>Pezizomycotina</taxon>
        <taxon>Sordariomycetes</taxon>
        <taxon>Xylariomycetidae</taxon>
        <taxon>Amphisphaeriales</taxon>
        <taxon>Sporocadaceae</taxon>
        <taxon>Truncatella</taxon>
    </lineage>
</organism>
<protein>
    <submittedName>
        <fullName evidence="1">Uncharacterized protein</fullName>
    </submittedName>
</protein>
<gene>
    <name evidence="2" type="ORF">BKA67DRAFT_569876</name>
    <name evidence="1" type="ORF">BKA67DRAFT_585343</name>
</gene>
<evidence type="ECO:0000313" key="1">
    <source>
        <dbReference type="EMBL" id="KAH6645534.1"/>
    </source>
</evidence>
<dbReference type="OrthoDB" id="4750193at2759"/>
<dbReference type="RefSeq" id="XP_045957760.1">
    <property type="nucleotide sequence ID" value="XM_046103128.1"/>
</dbReference>
<sequence>MCAADKCYQEVEDPDDPGGPKIQSIVQVFEGLNRTQRRLLKLHIWMGWWKLQTYYNRMTSLAYAAAVIFNPTVKLSGLAEIFNTEPTRQRPTWKDVYMNKLNTSWEIYKKRCVLYRHNRLF</sequence>
<keyword evidence="3" id="KW-1185">Reference proteome</keyword>
<comment type="caution">
    <text evidence="1">The sequence shown here is derived from an EMBL/GenBank/DDBJ whole genome shotgun (WGS) entry which is preliminary data.</text>
</comment>
<reference evidence="1" key="1">
    <citation type="journal article" date="2021" name="Nat. Commun.">
        <title>Genetic determinants of endophytism in the Arabidopsis root mycobiome.</title>
        <authorList>
            <person name="Mesny F."/>
            <person name="Miyauchi S."/>
            <person name="Thiergart T."/>
            <person name="Pickel B."/>
            <person name="Atanasova L."/>
            <person name="Karlsson M."/>
            <person name="Huettel B."/>
            <person name="Barry K.W."/>
            <person name="Haridas S."/>
            <person name="Chen C."/>
            <person name="Bauer D."/>
            <person name="Andreopoulos W."/>
            <person name="Pangilinan J."/>
            <person name="LaButti K."/>
            <person name="Riley R."/>
            <person name="Lipzen A."/>
            <person name="Clum A."/>
            <person name="Drula E."/>
            <person name="Henrissat B."/>
            <person name="Kohler A."/>
            <person name="Grigoriev I.V."/>
            <person name="Martin F.M."/>
            <person name="Hacquard S."/>
        </authorList>
    </citation>
    <scope>NUCLEOTIDE SEQUENCE</scope>
    <source>
        <strain evidence="1">MPI-SDFR-AT-0073</strain>
    </source>
</reference>
<name>A0A9P8RGF0_9PEZI</name>
<dbReference type="GeneID" id="70132020"/>
<evidence type="ECO:0000313" key="3">
    <source>
        <dbReference type="Proteomes" id="UP000758603"/>
    </source>
</evidence>
<evidence type="ECO:0000313" key="2">
    <source>
        <dbReference type="EMBL" id="KAH6653483.1"/>
    </source>
</evidence>
<dbReference type="EMBL" id="JAGPXC010000011">
    <property type="protein sequence ID" value="KAH6645534.1"/>
    <property type="molecule type" value="Genomic_DNA"/>
</dbReference>
<accession>A0A9P8RGF0</accession>
<dbReference type="EMBL" id="JAGPXC010000005">
    <property type="protein sequence ID" value="KAH6653483.1"/>
    <property type="molecule type" value="Genomic_DNA"/>
</dbReference>